<feature type="chain" id="PRO_5032451731" evidence="2">
    <location>
        <begin position="18"/>
        <end position="321"/>
    </location>
</feature>
<dbReference type="AlphaFoldDB" id="A0A813Z4E0"/>
<proteinExistence type="predicted"/>
<accession>A0A813Z4E0</accession>
<protein>
    <submittedName>
        <fullName evidence="3">Uncharacterized protein</fullName>
    </submittedName>
</protein>
<feature type="transmembrane region" description="Helical" evidence="1">
    <location>
        <begin position="290"/>
        <end position="313"/>
    </location>
</feature>
<keyword evidence="2" id="KW-0732">Signal</keyword>
<feature type="signal peptide" evidence="2">
    <location>
        <begin position="1"/>
        <end position="17"/>
    </location>
</feature>
<dbReference type="Proteomes" id="UP000663852">
    <property type="component" value="Unassembled WGS sequence"/>
</dbReference>
<keyword evidence="1" id="KW-0812">Transmembrane</keyword>
<keyword evidence="1" id="KW-0472">Membrane</keyword>
<organism evidence="3 4">
    <name type="scientific">Adineta ricciae</name>
    <name type="common">Rotifer</name>
    <dbReference type="NCBI Taxonomy" id="249248"/>
    <lineage>
        <taxon>Eukaryota</taxon>
        <taxon>Metazoa</taxon>
        <taxon>Spiralia</taxon>
        <taxon>Gnathifera</taxon>
        <taxon>Rotifera</taxon>
        <taxon>Eurotatoria</taxon>
        <taxon>Bdelloidea</taxon>
        <taxon>Adinetida</taxon>
        <taxon>Adinetidae</taxon>
        <taxon>Adineta</taxon>
    </lineage>
</organism>
<dbReference type="EMBL" id="CAJNOJ010000031">
    <property type="protein sequence ID" value="CAF0893133.1"/>
    <property type="molecule type" value="Genomic_DNA"/>
</dbReference>
<evidence type="ECO:0000256" key="1">
    <source>
        <dbReference type="SAM" id="Phobius"/>
    </source>
</evidence>
<keyword evidence="1" id="KW-1133">Transmembrane helix</keyword>
<comment type="caution">
    <text evidence="3">The sequence shown here is derived from an EMBL/GenBank/DDBJ whole genome shotgun (WGS) entry which is preliminary data.</text>
</comment>
<name>A0A813Z4E0_ADIRI</name>
<sequence length="321" mass="37089">MLFQSILFFIQFNVNFALNSTMDYHITTMKDGIDLTISNRMPYKNCTSSFPTLIDLIALYSFSSSSSNDSIVIQLEDINNLKLIHLCISVDIRSIEKLENIRRLSFENCSIHFTSSENTEDYDSYPKNLSYWSFNHGQTDTFNRFVTMVNHLGPFKFDLHISSCFQPVLSFNDFIPLESPMICLNISCEEFQIDEPHSTKTLSAIFLTPTIIINTHLSPCPSVTKYLWLNSKRVRTKIHLLRALVCENRLIEFNFDSTQIKSGNTTKIYRISRTTVFLTTTTATKWTKPILLNFIVISLTSLMLIVSLTIFLIRFCRKIKQ</sequence>
<evidence type="ECO:0000256" key="2">
    <source>
        <dbReference type="SAM" id="SignalP"/>
    </source>
</evidence>
<evidence type="ECO:0000313" key="3">
    <source>
        <dbReference type="EMBL" id="CAF0893133.1"/>
    </source>
</evidence>
<dbReference type="OrthoDB" id="10004942at2759"/>
<evidence type="ECO:0000313" key="4">
    <source>
        <dbReference type="Proteomes" id="UP000663852"/>
    </source>
</evidence>
<gene>
    <name evidence="3" type="ORF">EDS130_LOCUS9390</name>
</gene>
<reference evidence="3" key="1">
    <citation type="submission" date="2021-02" db="EMBL/GenBank/DDBJ databases">
        <authorList>
            <person name="Nowell W R."/>
        </authorList>
    </citation>
    <scope>NUCLEOTIDE SEQUENCE</scope>
</reference>